<reference evidence="9 10" key="1">
    <citation type="submission" date="2024-04" db="EMBL/GenBank/DDBJ databases">
        <authorList>
            <consortium name="Genoscope - CEA"/>
            <person name="William W."/>
        </authorList>
    </citation>
    <scope>NUCLEOTIDE SEQUENCE [LARGE SCALE GENOMIC DNA]</scope>
</reference>
<evidence type="ECO:0000259" key="7">
    <source>
        <dbReference type="PROSITE" id="PS50975"/>
    </source>
</evidence>
<dbReference type="SUPFAM" id="SSF56059">
    <property type="entry name" value="Glutathione synthetase ATP-binding domain-like"/>
    <property type="match status" value="1"/>
</dbReference>
<dbReference type="FunFam" id="3.30.1490.20:FF:000003">
    <property type="entry name" value="acetyl-CoA carboxylase isoform X1"/>
    <property type="match status" value="1"/>
</dbReference>
<evidence type="ECO:0000256" key="3">
    <source>
        <dbReference type="ARBA" id="ARBA00022741"/>
    </source>
</evidence>
<protein>
    <submittedName>
        <fullName evidence="9">Uncharacterized protein</fullName>
    </submittedName>
</protein>
<evidence type="ECO:0000259" key="8">
    <source>
        <dbReference type="PROSITE" id="PS50979"/>
    </source>
</evidence>
<accession>A0AAV2INX0</accession>
<evidence type="ECO:0000256" key="2">
    <source>
        <dbReference type="ARBA" id="ARBA00022598"/>
    </source>
</evidence>
<keyword evidence="2" id="KW-0436">Ligase</keyword>
<dbReference type="PROSITE" id="PS50979">
    <property type="entry name" value="BC"/>
    <property type="match status" value="1"/>
</dbReference>
<evidence type="ECO:0000313" key="10">
    <source>
        <dbReference type="Proteomes" id="UP001497497"/>
    </source>
</evidence>
<keyword evidence="4 6" id="KW-0067">ATP-binding</keyword>
<dbReference type="InterPro" id="IPR016185">
    <property type="entry name" value="PreATP-grasp_dom_sf"/>
</dbReference>
<dbReference type="InterPro" id="IPR005481">
    <property type="entry name" value="BC-like_N"/>
</dbReference>
<dbReference type="Proteomes" id="UP001497497">
    <property type="component" value="Unassembled WGS sequence"/>
</dbReference>
<proteinExistence type="predicted"/>
<comment type="cofactor">
    <cofactor evidence="1">
        <name>biotin</name>
        <dbReference type="ChEBI" id="CHEBI:57586"/>
    </cofactor>
</comment>
<dbReference type="PANTHER" id="PTHR18866:SF33">
    <property type="entry name" value="METHYLCROTONOYL-COA CARBOXYLASE SUBUNIT ALPHA, MITOCHONDRIAL-RELATED"/>
    <property type="match status" value="1"/>
</dbReference>
<dbReference type="FunFam" id="3.40.50.20:FF:000010">
    <property type="entry name" value="Propionyl-CoA carboxylase subunit alpha"/>
    <property type="match status" value="1"/>
</dbReference>
<sequence length="277" mass="30732">MAAPVNFHGYNLRARVIFRLFQFSKKNFNLSLHRCSHKRAVASTMKFYDRDMYWNDKCLPDEAKFEKVLIANRGEIACRIMNTCKRLGIKTVAVHSEADSLAVHTRMADEAICIGPAPTSESYLRMDKILRAVQETGAQAVHPGYGFLSENTVFAARLKEIGVSFVGPNSEAIHAMGDKIESKRIAAKAGVNMIPGYDGAIRDADHCVELANSIGYPVMIKASAGGGGKGMRIAHSDEEARSAFRLSQQEAKSSFGDDRMLIEKYIEHPRHIEIQVI</sequence>
<comment type="caution">
    <text evidence="9">The sequence shown here is derived from an EMBL/GenBank/DDBJ whole genome shotgun (WGS) entry which is preliminary data.</text>
</comment>
<dbReference type="GO" id="GO:0046872">
    <property type="term" value="F:metal ion binding"/>
    <property type="evidence" value="ECO:0007669"/>
    <property type="project" value="InterPro"/>
</dbReference>
<name>A0AAV2INX0_LYMST</name>
<dbReference type="AlphaFoldDB" id="A0AAV2INX0"/>
<dbReference type="EMBL" id="CAXITT010001525">
    <property type="protein sequence ID" value="CAL1548645.1"/>
    <property type="molecule type" value="Genomic_DNA"/>
</dbReference>
<organism evidence="9 10">
    <name type="scientific">Lymnaea stagnalis</name>
    <name type="common">Great pond snail</name>
    <name type="synonym">Helix stagnalis</name>
    <dbReference type="NCBI Taxonomy" id="6523"/>
    <lineage>
        <taxon>Eukaryota</taxon>
        <taxon>Metazoa</taxon>
        <taxon>Spiralia</taxon>
        <taxon>Lophotrochozoa</taxon>
        <taxon>Mollusca</taxon>
        <taxon>Gastropoda</taxon>
        <taxon>Heterobranchia</taxon>
        <taxon>Euthyneura</taxon>
        <taxon>Panpulmonata</taxon>
        <taxon>Hygrophila</taxon>
        <taxon>Lymnaeoidea</taxon>
        <taxon>Lymnaeidae</taxon>
        <taxon>Lymnaea</taxon>
    </lineage>
</organism>
<evidence type="ECO:0000256" key="5">
    <source>
        <dbReference type="ARBA" id="ARBA00023267"/>
    </source>
</evidence>
<dbReference type="Gene3D" id="3.30.470.20">
    <property type="entry name" value="ATP-grasp fold, B domain"/>
    <property type="match status" value="1"/>
</dbReference>
<gene>
    <name evidence="9" type="ORF">GSLYS_00021962001</name>
</gene>
<dbReference type="Pfam" id="PF00289">
    <property type="entry name" value="Biotin_carb_N"/>
    <property type="match status" value="1"/>
</dbReference>
<dbReference type="Pfam" id="PF02786">
    <property type="entry name" value="CPSase_L_D2"/>
    <property type="match status" value="1"/>
</dbReference>
<dbReference type="GO" id="GO:0004658">
    <property type="term" value="F:propionyl-CoA carboxylase activity"/>
    <property type="evidence" value="ECO:0007669"/>
    <property type="project" value="TreeGrafter"/>
</dbReference>
<dbReference type="GO" id="GO:0005739">
    <property type="term" value="C:mitochondrion"/>
    <property type="evidence" value="ECO:0007669"/>
    <property type="project" value="TreeGrafter"/>
</dbReference>
<dbReference type="PROSITE" id="PS00866">
    <property type="entry name" value="CPSASE_1"/>
    <property type="match status" value="1"/>
</dbReference>
<dbReference type="InterPro" id="IPR050856">
    <property type="entry name" value="Biotin_carboxylase_complex"/>
</dbReference>
<keyword evidence="5" id="KW-0092">Biotin</keyword>
<dbReference type="SUPFAM" id="SSF52440">
    <property type="entry name" value="PreATP-grasp domain"/>
    <property type="match status" value="1"/>
</dbReference>
<feature type="domain" description="ATP-grasp" evidence="7">
    <location>
        <begin position="183"/>
        <end position="277"/>
    </location>
</feature>
<evidence type="ECO:0000256" key="6">
    <source>
        <dbReference type="PROSITE-ProRule" id="PRU00409"/>
    </source>
</evidence>
<dbReference type="PROSITE" id="PS50975">
    <property type="entry name" value="ATP_GRASP"/>
    <property type="match status" value="1"/>
</dbReference>
<evidence type="ECO:0000256" key="1">
    <source>
        <dbReference type="ARBA" id="ARBA00001953"/>
    </source>
</evidence>
<keyword evidence="10" id="KW-1185">Reference proteome</keyword>
<evidence type="ECO:0000256" key="4">
    <source>
        <dbReference type="ARBA" id="ARBA00022840"/>
    </source>
</evidence>
<dbReference type="GO" id="GO:0005524">
    <property type="term" value="F:ATP binding"/>
    <property type="evidence" value="ECO:0007669"/>
    <property type="project" value="UniProtKB-UniRule"/>
</dbReference>
<dbReference type="InterPro" id="IPR005479">
    <property type="entry name" value="CPAse_ATP-bd"/>
</dbReference>
<dbReference type="InterPro" id="IPR011761">
    <property type="entry name" value="ATP-grasp"/>
</dbReference>
<dbReference type="PANTHER" id="PTHR18866">
    <property type="entry name" value="CARBOXYLASE:PYRUVATE/ACETYL-COA/PROPIONYL-COA CARBOXYLASE"/>
    <property type="match status" value="1"/>
</dbReference>
<feature type="domain" description="Biotin carboxylation" evidence="8">
    <location>
        <begin position="64"/>
        <end position="277"/>
    </location>
</feature>
<keyword evidence="3 6" id="KW-0547">Nucleotide-binding</keyword>
<dbReference type="InterPro" id="IPR011764">
    <property type="entry name" value="Biotin_carboxylation_dom"/>
</dbReference>
<evidence type="ECO:0000313" key="9">
    <source>
        <dbReference type="EMBL" id="CAL1548645.1"/>
    </source>
</evidence>